<name>A0A8H5Q4P6_GIBSU</name>
<feature type="compositionally biased region" description="Polar residues" evidence="1">
    <location>
        <begin position="58"/>
        <end position="78"/>
    </location>
</feature>
<evidence type="ECO:0000313" key="4">
    <source>
        <dbReference type="Proteomes" id="UP000547976"/>
    </source>
</evidence>
<feature type="region of interest" description="Disordered" evidence="1">
    <location>
        <begin position="58"/>
        <end position="81"/>
    </location>
</feature>
<evidence type="ECO:0000313" key="3">
    <source>
        <dbReference type="EMBL" id="KAF5608128.1"/>
    </source>
</evidence>
<feature type="transmembrane region" description="Helical" evidence="2">
    <location>
        <begin position="12"/>
        <end position="31"/>
    </location>
</feature>
<accession>A0A8H5Q4P6</accession>
<reference evidence="3 4" key="1">
    <citation type="submission" date="2020-05" db="EMBL/GenBank/DDBJ databases">
        <title>Identification and distribution of gene clusters putatively required for synthesis of sphingolipid metabolism inhibitors in phylogenetically diverse species of the filamentous fungus Fusarium.</title>
        <authorList>
            <person name="Kim H.-S."/>
            <person name="Busman M."/>
            <person name="Brown D.W."/>
            <person name="Divon H."/>
            <person name="Uhlig S."/>
            <person name="Proctor R.H."/>
        </authorList>
    </citation>
    <scope>NUCLEOTIDE SEQUENCE [LARGE SCALE GENOMIC DNA]</scope>
    <source>
        <strain evidence="3 4">NRRL 66333</strain>
    </source>
</reference>
<evidence type="ECO:0000256" key="1">
    <source>
        <dbReference type="SAM" id="MobiDB-lite"/>
    </source>
</evidence>
<keyword evidence="2" id="KW-0812">Transmembrane</keyword>
<dbReference type="Proteomes" id="UP000547976">
    <property type="component" value="Unassembled WGS sequence"/>
</dbReference>
<keyword evidence="2" id="KW-0472">Membrane</keyword>
<keyword evidence="4" id="KW-1185">Reference proteome</keyword>
<dbReference type="AlphaFoldDB" id="A0A8H5Q4P6"/>
<comment type="caution">
    <text evidence="3">The sequence shown here is derived from an EMBL/GenBank/DDBJ whole genome shotgun (WGS) entry which is preliminary data.</text>
</comment>
<keyword evidence="2" id="KW-1133">Transmembrane helix</keyword>
<organism evidence="3 4">
    <name type="scientific">Gibberella subglutinans</name>
    <name type="common">Fusarium subglutinans</name>
    <dbReference type="NCBI Taxonomy" id="42677"/>
    <lineage>
        <taxon>Eukaryota</taxon>
        <taxon>Fungi</taxon>
        <taxon>Dikarya</taxon>
        <taxon>Ascomycota</taxon>
        <taxon>Pezizomycotina</taxon>
        <taxon>Sordariomycetes</taxon>
        <taxon>Hypocreomycetidae</taxon>
        <taxon>Hypocreales</taxon>
        <taxon>Nectriaceae</taxon>
        <taxon>Fusarium</taxon>
        <taxon>Fusarium fujikuroi species complex</taxon>
    </lineage>
</organism>
<gene>
    <name evidence="3" type="ORF">FSUBG_4952</name>
</gene>
<dbReference type="EMBL" id="JAAOAV010000044">
    <property type="protein sequence ID" value="KAF5608128.1"/>
    <property type="molecule type" value="Genomic_DNA"/>
</dbReference>
<dbReference type="RefSeq" id="XP_036539638.1">
    <property type="nucleotide sequence ID" value="XM_036682996.1"/>
</dbReference>
<evidence type="ECO:0000256" key="2">
    <source>
        <dbReference type="SAM" id="Phobius"/>
    </source>
</evidence>
<dbReference type="GeneID" id="59317714"/>
<sequence>MDYLFVESFFIGWAVGVCTISLLVVIIVLALRGTVRGASFFSWLSNNRNHDIAEISTKQKTAASNVPAPQQTPESQVIRSPMNPNPITESHRELAHRIIDVRGPKGIAENVEGFECLTESFCNNIIYGLGTVTTASMSTIERSSFNDDELVRLAGNPPEGDTWSELICDRDTRYYAVWNFLFRLLYRRMDPDCNVEECLLPPEVSTCFQFIPHRRFAHSKFDVHIAVAADSADIISGEDCISVWREILFMMLMNRYKMVYMPATSLDKDDPRRERIDSMASEVADALNVELLDARGRSGADLKKNLNGIFGIAANCALIFFGQPSVWETDWGSDQGRLVAPRIRFMWNGQVKWTRPPTVYNGPPGAPIVEREILPRPKPNYRGRIWTREEIRALSVERT</sequence>
<dbReference type="OrthoDB" id="5080136at2759"/>
<proteinExistence type="predicted"/>
<protein>
    <submittedName>
        <fullName evidence="3">Uncharacterized protein</fullName>
    </submittedName>
</protein>